<dbReference type="PANTHER" id="PTHR12072:SF4">
    <property type="entry name" value="CWF19-LIKE PROTEIN 1"/>
    <property type="match status" value="1"/>
</dbReference>
<dbReference type="PANTHER" id="PTHR12072">
    <property type="entry name" value="CWF19, CELL CYCLE CONTROL PROTEIN"/>
    <property type="match status" value="1"/>
</dbReference>
<feature type="domain" description="Cwf19-like protein C-terminal" evidence="1">
    <location>
        <begin position="407"/>
        <end position="493"/>
    </location>
</feature>
<dbReference type="GO" id="GO:0005829">
    <property type="term" value="C:cytosol"/>
    <property type="evidence" value="ECO:0007669"/>
    <property type="project" value="EnsemblFungi"/>
</dbReference>
<dbReference type="InterPro" id="IPR006767">
    <property type="entry name" value="Cwf19-like_C_dom-2"/>
</dbReference>
<dbReference type="AlphaFoldDB" id="A0A0C7MP07"/>
<sequence>MSRVLVLRANSQTVTDVLEKAEVLNKKSGPFDCAIILGHLFESTEAVPCPQFPTFFTNGPKILLENPGTSSLNHNLTLLNGYGVLQTSNGLRIAYLTGDRDYLARNQEEIRTLFQSAAAKEVDILIADGWSKGLYLSGNESLGEDKLEDEAVKLLKPKYHFATLAKNKFQETSPFRWKDSENITRCLNIAEYNSGAKWAYAFNIEFTPVDNSAAPNSFVNNPYEVKVSSKRALDSETTSVHAVLKKPKQILPQECRFCLSNPAVQDHLIIHVSDHAYLTIAKGPLTVPTAQMNFPGHCLLVSIKHIPKLKASEDPPDDVFDTPLFKEIERYETNISAMNYKKFGMSTVAFAINSQRSIHYHIQIFPVPTYLIGKFESALGRQVHFNNTKYSHNAKIEFTTFTDLNDPTYRSIVNAADSNYLQFMVFDKGPESPKTFVATFNPEERIDLQFGRRVLAFVLNLPKRAKWDSPACSQSVEEEIGDVRAFQTHFKGFEP</sequence>
<dbReference type="Pfam" id="PF04677">
    <property type="entry name" value="CwfJ_C_1"/>
    <property type="match status" value="1"/>
</dbReference>
<protein>
    <submittedName>
        <fullName evidence="3">LALA0S03e06216g1_1</fullName>
    </submittedName>
</protein>
<evidence type="ECO:0000259" key="2">
    <source>
        <dbReference type="Pfam" id="PF04677"/>
    </source>
</evidence>
<proteinExistence type="predicted"/>
<reference evidence="3 4" key="1">
    <citation type="submission" date="2014-12" db="EMBL/GenBank/DDBJ databases">
        <authorList>
            <person name="Neuveglise Cecile"/>
        </authorList>
    </citation>
    <scope>NUCLEOTIDE SEQUENCE [LARGE SCALE GENOMIC DNA]</scope>
    <source>
        <strain evidence="3 4">CBS 12615</strain>
    </source>
</reference>
<dbReference type="Proteomes" id="UP000054304">
    <property type="component" value="Unassembled WGS sequence"/>
</dbReference>
<dbReference type="EMBL" id="LN736362">
    <property type="protein sequence ID" value="CEP61587.1"/>
    <property type="molecule type" value="Genomic_DNA"/>
</dbReference>
<dbReference type="RefSeq" id="XP_022627821.1">
    <property type="nucleotide sequence ID" value="XM_022773337.1"/>
</dbReference>
<accession>A0A0C7MP07</accession>
<dbReference type="InterPro" id="IPR036265">
    <property type="entry name" value="HIT-like_sf"/>
</dbReference>
<keyword evidence="4" id="KW-1185">Reference proteome</keyword>
<dbReference type="GO" id="GO:0061632">
    <property type="term" value="F:RNA lariat debranching enzyme activator activity"/>
    <property type="evidence" value="ECO:0007669"/>
    <property type="project" value="EnsemblFungi"/>
</dbReference>
<gene>
    <name evidence="3" type="ORF">LALA0_S03e06216g</name>
</gene>
<dbReference type="GeneID" id="34685014"/>
<feature type="domain" description="Cwf19-like C-terminal" evidence="2">
    <location>
        <begin position="248"/>
        <end position="372"/>
    </location>
</feature>
<evidence type="ECO:0000313" key="3">
    <source>
        <dbReference type="EMBL" id="CEP61587.1"/>
    </source>
</evidence>
<dbReference type="OrthoDB" id="444325at2759"/>
<dbReference type="InterPro" id="IPR040194">
    <property type="entry name" value="Cwf19-like"/>
</dbReference>
<dbReference type="HOGENOM" id="CLU_019955_0_0_1"/>
<dbReference type="STRING" id="1245769.A0A0C7MP07"/>
<dbReference type="InterPro" id="IPR006768">
    <property type="entry name" value="Cwf19-like_C_dom-1"/>
</dbReference>
<organism evidence="3 4">
    <name type="scientific">Lachancea lanzarotensis</name>
    <dbReference type="NCBI Taxonomy" id="1245769"/>
    <lineage>
        <taxon>Eukaryota</taxon>
        <taxon>Fungi</taxon>
        <taxon>Dikarya</taxon>
        <taxon>Ascomycota</taxon>
        <taxon>Saccharomycotina</taxon>
        <taxon>Saccharomycetes</taxon>
        <taxon>Saccharomycetales</taxon>
        <taxon>Saccharomycetaceae</taxon>
        <taxon>Lachancea</taxon>
    </lineage>
</organism>
<evidence type="ECO:0000313" key="4">
    <source>
        <dbReference type="Proteomes" id="UP000054304"/>
    </source>
</evidence>
<name>A0A0C7MP07_9SACH</name>
<dbReference type="GO" id="GO:0071014">
    <property type="term" value="C:post-mRNA release spliceosomal complex"/>
    <property type="evidence" value="ECO:0007669"/>
    <property type="project" value="TreeGrafter"/>
</dbReference>
<dbReference type="GO" id="GO:0000398">
    <property type="term" value="P:mRNA splicing, via spliceosome"/>
    <property type="evidence" value="ECO:0007669"/>
    <property type="project" value="EnsemblFungi"/>
</dbReference>
<dbReference type="Pfam" id="PF04676">
    <property type="entry name" value="CwfJ_C_2"/>
    <property type="match status" value="1"/>
</dbReference>
<evidence type="ECO:0000259" key="1">
    <source>
        <dbReference type="Pfam" id="PF04676"/>
    </source>
</evidence>
<dbReference type="SUPFAM" id="SSF54197">
    <property type="entry name" value="HIT-like"/>
    <property type="match status" value="1"/>
</dbReference>